<gene>
    <name evidence="1" type="ORF">GCM10007416_35200</name>
</gene>
<dbReference type="EMBL" id="BMEX01000038">
    <property type="protein sequence ID" value="GGA59019.1"/>
    <property type="molecule type" value="Genomic_DNA"/>
</dbReference>
<reference evidence="2" key="1">
    <citation type="journal article" date="2019" name="Int. J. Syst. Evol. Microbiol.">
        <title>The Global Catalogue of Microorganisms (GCM) 10K type strain sequencing project: providing services to taxonomists for standard genome sequencing and annotation.</title>
        <authorList>
            <consortium name="The Broad Institute Genomics Platform"/>
            <consortium name="The Broad Institute Genome Sequencing Center for Infectious Disease"/>
            <person name="Wu L."/>
            <person name="Ma J."/>
        </authorList>
    </citation>
    <scope>NUCLEOTIDE SEQUENCE [LARGE SCALE GENOMIC DNA]</scope>
    <source>
        <strain evidence="2">CGMCC 1.12404</strain>
    </source>
</reference>
<protein>
    <submittedName>
        <fullName evidence="1">Uncharacterized protein</fullName>
    </submittedName>
</protein>
<organism evidence="1 2">
    <name type="scientific">Kroppenstedtia guangzhouensis</name>
    <dbReference type="NCBI Taxonomy" id="1274356"/>
    <lineage>
        <taxon>Bacteria</taxon>
        <taxon>Bacillati</taxon>
        <taxon>Bacillota</taxon>
        <taxon>Bacilli</taxon>
        <taxon>Bacillales</taxon>
        <taxon>Thermoactinomycetaceae</taxon>
        <taxon>Kroppenstedtia</taxon>
    </lineage>
</organism>
<evidence type="ECO:0000313" key="1">
    <source>
        <dbReference type="EMBL" id="GGA59019.1"/>
    </source>
</evidence>
<accession>A0ABQ1H611</accession>
<dbReference type="Proteomes" id="UP000617979">
    <property type="component" value="Unassembled WGS sequence"/>
</dbReference>
<proteinExistence type="predicted"/>
<sequence length="57" mass="6435">MIAREEGWASHEVPLARKNNELECETQSRLSMGALNYNASKLFGITFLKDGYGWTSL</sequence>
<name>A0ABQ1H611_9BACL</name>
<evidence type="ECO:0000313" key="2">
    <source>
        <dbReference type="Proteomes" id="UP000617979"/>
    </source>
</evidence>
<keyword evidence="2" id="KW-1185">Reference proteome</keyword>
<comment type="caution">
    <text evidence="1">The sequence shown here is derived from an EMBL/GenBank/DDBJ whole genome shotgun (WGS) entry which is preliminary data.</text>
</comment>